<evidence type="ECO:0000313" key="2">
    <source>
        <dbReference type="Proteomes" id="UP001056120"/>
    </source>
</evidence>
<comment type="caution">
    <text evidence="1">The sequence shown here is derived from an EMBL/GenBank/DDBJ whole genome shotgun (WGS) entry which is preliminary data.</text>
</comment>
<keyword evidence="2" id="KW-1185">Reference proteome</keyword>
<organism evidence="1 2">
    <name type="scientific">Smallanthus sonchifolius</name>
    <dbReference type="NCBI Taxonomy" id="185202"/>
    <lineage>
        <taxon>Eukaryota</taxon>
        <taxon>Viridiplantae</taxon>
        <taxon>Streptophyta</taxon>
        <taxon>Embryophyta</taxon>
        <taxon>Tracheophyta</taxon>
        <taxon>Spermatophyta</taxon>
        <taxon>Magnoliopsida</taxon>
        <taxon>eudicotyledons</taxon>
        <taxon>Gunneridae</taxon>
        <taxon>Pentapetalae</taxon>
        <taxon>asterids</taxon>
        <taxon>campanulids</taxon>
        <taxon>Asterales</taxon>
        <taxon>Asteraceae</taxon>
        <taxon>Asteroideae</taxon>
        <taxon>Heliantheae alliance</taxon>
        <taxon>Millerieae</taxon>
        <taxon>Smallanthus</taxon>
    </lineage>
</organism>
<dbReference type="Proteomes" id="UP001056120">
    <property type="component" value="Linkage Group LG27"/>
</dbReference>
<sequence>MTRYSDALATLYMTVRKIRRDGCDETDMDMHRVGELKINGDAVRGLQPKISIWTGGNGGREGSDGGAMK</sequence>
<proteinExistence type="predicted"/>
<protein>
    <submittedName>
        <fullName evidence="1">Uncharacterized protein</fullName>
    </submittedName>
</protein>
<accession>A0ACB8YQR8</accession>
<dbReference type="EMBL" id="CM042044">
    <property type="protein sequence ID" value="KAI3687694.1"/>
    <property type="molecule type" value="Genomic_DNA"/>
</dbReference>
<evidence type="ECO:0000313" key="1">
    <source>
        <dbReference type="EMBL" id="KAI3687694.1"/>
    </source>
</evidence>
<reference evidence="2" key="1">
    <citation type="journal article" date="2022" name="Mol. Ecol. Resour.">
        <title>The genomes of chicory, endive, great burdock and yacon provide insights into Asteraceae palaeo-polyploidization history and plant inulin production.</title>
        <authorList>
            <person name="Fan W."/>
            <person name="Wang S."/>
            <person name="Wang H."/>
            <person name="Wang A."/>
            <person name="Jiang F."/>
            <person name="Liu H."/>
            <person name="Zhao H."/>
            <person name="Xu D."/>
            <person name="Zhang Y."/>
        </authorList>
    </citation>
    <scope>NUCLEOTIDE SEQUENCE [LARGE SCALE GENOMIC DNA]</scope>
    <source>
        <strain evidence="2">cv. Yunnan</strain>
    </source>
</reference>
<gene>
    <name evidence="1" type="ORF">L1987_81395</name>
</gene>
<reference evidence="1 2" key="2">
    <citation type="journal article" date="2022" name="Mol. Ecol. Resour.">
        <title>The genomes of chicory, endive, great burdock and yacon provide insights into Asteraceae paleo-polyploidization history and plant inulin production.</title>
        <authorList>
            <person name="Fan W."/>
            <person name="Wang S."/>
            <person name="Wang H."/>
            <person name="Wang A."/>
            <person name="Jiang F."/>
            <person name="Liu H."/>
            <person name="Zhao H."/>
            <person name="Xu D."/>
            <person name="Zhang Y."/>
        </authorList>
    </citation>
    <scope>NUCLEOTIDE SEQUENCE [LARGE SCALE GENOMIC DNA]</scope>
    <source>
        <strain evidence="2">cv. Yunnan</strain>
        <tissue evidence="1">Leaves</tissue>
    </source>
</reference>
<name>A0ACB8YQR8_9ASTR</name>